<proteinExistence type="predicted"/>
<accession>A0A0B3RWI5</accession>
<dbReference type="Proteomes" id="UP000030960">
    <property type="component" value="Unassembled WGS sequence"/>
</dbReference>
<name>A0A0B3RWI5_9RHOB</name>
<dbReference type="PATRIC" id="fig|1515334.3.peg.4509"/>
<evidence type="ECO:0008006" key="3">
    <source>
        <dbReference type="Google" id="ProtNLM"/>
    </source>
</evidence>
<dbReference type="AlphaFoldDB" id="A0A0B3RWI5"/>
<reference evidence="1 2" key="1">
    <citation type="submission" date="2014-10" db="EMBL/GenBank/DDBJ databases">
        <title>Genome sequence of Ponticoccus sp. strain UMTAT08 isolated from clonal culture of toxic dinoflagellate Alexandrium tamiyavanichii.</title>
        <authorList>
            <person name="Gan H.Y."/>
            <person name="Muhd D.-D."/>
            <person name="Mohd Noor M.E."/>
            <person name="Yeong Y.S."/>
            <person name="Usup G."/>
        </authorList>
    </citation>
    <scope>NUCLEOTIDE SEQUENCE [LARGE SCALE GENOMIC DNA]</scope>
    <source>
        <strain evidence="1 2">UMTAT08</strain>
    </source>
</reference>
<gene>
    <name evidence="1" type="ORF">OA50_04479</name>
</gene>
<sequence length="99" mass="11229">MPIFRKKPVEIEARRLCDPRKSEADWKVCRDAAVWSGARWVDDAVDSFCLIIPTPEGDMKALPGDWIIKGVKGEFYPCKNDIFERTYEPVPAPSGCNEV</sequence>
<protein>
    <recommendedName>
        <fullName evidence="3">Phage protein</fullName>
    </recommendedName>
</protein>
<organism evidence="1 2">
    <name type="scientific">Mameliella alba</name>
    <dbReference type="NCBI Taxonomy" id="561184"/>
    <lineage>
        <taxon>Bacteria</taxon>
        <taxon>Pseudomonadati</taxon>
        <taxon>Pseudomonadota</taxon>
        <taxon>Alphaproteobacteria</taxon>
        <taxon>Rhodobacterales</taxon>
        <taxon>Roseobacteraceae</taxon>
        <taxon>Mameliella</taxon>
    </lineage>
</organism>
<dbReference type="RefSeq" id="WP_043145300.1">
    <property type="nucleotide sequence ID" value="NZ_JSUQ01000020.1"/>
</dbReference>
<evidence type="ECO:0000313" key="1">
    <source>
        <dbReference type="EMBL" id="KHQ51108.1"/>
    </source>
</evidence>
<dbReference type="OrthoDB" id="5688154at2"/>
<keyword evidence="2" id="KW-1185">Reference proteome</keyword>
<dbReference type="EMBL" id="JSUQ01000020">
    <property type="protein sequence ID" value="KHQ51108.1"/>
    <property type="molecule type" value="Genomic_DNA"/>
</dbReference>
<evidence type="ECO:0000313" key="2">
    <source>
        <dbReference type="Proteomes" id="UP000030960"/>
    </source>
</evidence>
<comment type="caution">
    <text evidence="1">The sequence shown here is derived from an EMBL/GenBank/DDBJ whole genome shotgun (WGS) entry which is preliminary data.</text>
</comment>